<evidence type="ECO:0000313" key="11">
    <source>
        <dbReference type="EMBL" id="KAK3176813.1"/>
    </source>
</evidence>
<proteinExistence type="inferred from homology"/>
<evidence type="ECO:0000256" key="1">
    <source>
        <dbReference type="ARBA" id="ARBA00004123"/>
    </source>
</evidence>
<evidence type="ECO:0000256" key="5">
    <source>
        <dbReference type="ARBA" id="ARBA00022741"/>
    </source>
</evidence>
<dbReference type="Proteomes" id="UP001276659">
    <property type="component" value="Unassembled WGS sequence"/>
</dbReference>
<evidence type="ECO:0000256" key="8">
    <source>
        <dbReference type="ARBA" id="ARBA00023242"/>
    </source>
</evidence>
<dbReference type="InterPro" id="IPR027417">
    <property type="entry name" value="P-loop_NTPase"/>
</dbReference>
<comment type="similarity">
    <text evidence="9">Belongs to the GLYK kinase family.</text>
</comment>
<keyword evidence="8" id="KW-0539">Nucleus</keyword>
<evidence type="ECO:0000256" key="2">
    <source>
        <dbReference type="ARBA" id="ARBA00004496"/>
    </source>
</evidence>
<name>A0AAD9ZF88_9LECA</name>
<dbReference type="PANTHER" id="PTHR10285">
    <property type="entry name" value="URIDINE KINASE"/>
    <property type="match status" value="1"/>
</dbReference>
<dbReference type="SUPFAM" id="SSF52540">
    <property type="entry name" value="P-loop containing nucleoside triphosphate hydrolases"/>
    <property type="match status" value="1"/>
</dbReference>
<evidence type="ECO:0000256" key="3">
    <source>
        <dbReference type="ARBA" id="ARBA00022490"/>
    </source>
</evidence>
<comment type="caution">
    <text evidence="11">The sequence shown here is derived from an EMBL/GenBank/DDBJ whole genome shotgun (WGS) entry which is preliminary data.</text>
</comment>
<sequence>MPEVLDDKSEHCIPFILERLKEKHSADQLSPLFVSINGAQGSGKSTLVSTLAEKLSQHPHSLPTTVLSIDDLYLTHDAQSELAAAHPANLLIQHRGQPSTHDLPLALALFSDLRNGRETKIPSYDKSAHSGRGDRVSKENWAVVNQEGKLETKIVIFEGWCVGFRPLSKEELRRKWQGAVKQRELGGYQGRLGLNKFEDVEFINHALSGYDPLTNQLDAMIHLDAQDPHFVYDWRLQQEAHLREMKGSGMTDEQVIHFVNGYYPAYELFTDTLRAGTFGEEKCKQLRLIVGKDRKVKEVVRI</sequence>
<keyword evidence="5" id="KW-0547">Nucleotide-binding</keyword>
<keyword evidence="12" id="KW-1185">Reference proteome</keyword>
<evidence type="ECO:0000256" key="4">
    <source>
        <dbReference type="ARBA" id="ARBA00022679"/>
    </source>
</evidence>
<evidence type="ECO:0000313" key="12">
    <source>
        <dbReference type="Proteomes" id="UP001276659"/>
    </source>
</evidence>
<dbReference type="AlphaFoldDB" id="A0AAD9ZF88"/>
<evidence type="ECO:0000256" key="7">
    <source>
        <dbReference type="ARBA" id="ARBA00022840"/>
    </source>
</evidence>
<gene>
    <name evidence="11" type="ORF">OEA41_008138</name>
</gene>
<reference evidence="11" key="1">
    <citation type="submission" date="2022-11" db="EMBL/GenBank/DDBJ databases">
        <title>Chromosomal genome sequence assembly and mating type (MAT) locus characterization of the leprose asexual lichenized fungus Lepraria neglecta (Nyl.) Erichsen.</title>
        <authorList>
            <person name="Allen J.L."/>
            <person name="Pfeffer B."/>
        </authorList>
    </citation>
    <scope>NUCLEOTIDE SEQUENCE</scope>
    <source>
        <strain evidence="11">Allen 5258</strain>
    </source>
</reference>
<keyword evidence="4" id="KW-0808">Transferase</keyword>
<dbReference type="GO" id="GO:0005634">
    <property type="term" value="C:nucleus"/>
    <property type="evidence" value="ECO:0007669"/>
    <property type="project" value="UniProtKB-SubCell"/>
</dbReference>
<dbReference type="InterPro" id="IPR006083">
    <property type="entry name" value="PRK/URK"/>
</dbReference>
<dbReference type="EMBL" id="JASNWA010000004">
    <property type="protein sequence ID" value="KAK3176813.1"/>
    <property type="molecule type" value="Genomic_DNA"/>
</dbReference>
<evidence type="ECO:0000259" key="10">
    <source>
        <dbReference type="Pfam" id="PF00485"/>
    </source>
</evidence>
<evidence type="ECO:0000256" key="6">
    <source>
        <dbReference type="ARBA" id="ARBA00022777"/>
    </source>
</evidence>
<keyword evidence="3" id="KW-0963">Cytoplasm</keyword>
<dbReference type="GO" id="GO:0005737">
    <property type="term" value="C:cytoplasm"/>
    <property type="evidence" value="ECO:0007669"/>
    <property type="project" value="UniProtKB-SubCell"/>
</dbReference>
<comment type="subcellular location">
    <subcellularLocation>
        <location evidence="2">Cytoplasm</location>
    </subcellularLocation>
    <subcellularLocation>
        <location evidence="1">Nucleus</location>
    </subcellularLocation>
</comment>
<dbReference type="Pfam" id="PF00485">
    <property type="entry name" value="PRK"/>
    <property type="match status" value="1"/>
</dbReference>
<dbReference type="GO" id="GO:0016301">
    <property type="term" value="F:kinase activity"/>
    <property type="evidence" value="ECO:0007669"/>
    <property type="project" value="UniProtKB-KW"/>
</dbReference>
<evidence type="ECO:0000256" key="9">
    <source>
        <dbReference type="ARBA" id="ARBA00061312"/>
    </source>
</evidence>
<protein>
    <recommendedName>
        <fullName evidence="10">Phosphoribulokinase/uridine kinase domain-containing protein</fullName>
    </recommendedName>
</protein>
<dbReference type="Gene3D" id="3.40.50.300">
    <property type="entry name" value="P-loop containing nucleotide triphosphate hydrolases"/>
    <property type="match status" value="1"/>
</dbReference>
<keyword evidence="6" id="KW-0418">Kinase</keyword>
<keyword evidence="7" id="KW-0067">ATP-binding</keyword>
<dbReference type="GO" id="GO:0005524">
    <property type="term" value="F:ATP binding"/>
    <property type="evidence" value="ECO:0007669"/>
    <property type="project" value="UniProtKB-KW"/>
</dbReference>
<dbReference type="FunFam" id="3.40.50.300:FF:001691">
    <property type="entry name" value="Probable ATP-dependent kinase TDA10"/>
    <property type="match status" value="1"/>
</dbReference>
<feature type="domain" description="Phosphoribulokinase/uridine kinase" evidence="10">
    <location>
        <begin position="34"/>
        <end position="159"/>
    </location>
</feature>
<organism evidence="11 12">
    <name type="scientific">Lepraria neglecta</name>
    <dbReference type="NCBI Taxonomy" id="209136"/>
    <lineage>
        <taxon>Eukaryota</taxon>
        <taxon>Fungi</taxon>
        <taxon>Dikarya</taxon>
        <taxon>Ascomycota</taxon>
        <taxon>Pezizomycotina</taxon>
        <taxon>Lecanoromycetes</taxon>
        <taxon>OSLEUM clade</taxon>
        <taxon>Lecanoromycetidae</taxon>
        <taxon>Lecanorales</taxon>
        <taxon>Lecanorineae</taxon>
        <taxon>Stereocaulaceae</taxon>
        <taxon>Lepraria</taxon>
    </lineage>
</organism>
<accession>A0AAD9ZF88</accession>